<dbReference type="InterPro" id="IPR011009">
    <property type="entry name" value="Kinase-like_dom_sf"/>
</dbReference>
<feature type="compositionally biased region" description="Low complexity" evidence="4">
    <location>
        <begin position="97"/>
        <end position="106"/>
    </location>
</feature>
<reference evidence="7" key="1">
    <citation type="submission" date="2020-01" db="EMBL/GenBank/DDBJ databases">
        <title>Genome sequence of Kobresia littledalei, the first chromosome-level genome in the family Cyperaceae.</title>
        <authorList>
            <person name="Qu G."/>
        </authorList>
    </citation>
    <scope>NUCLEOTIDE SEQUENCE</scope>
    <source>
        <strain evidence="7">C.B.Clarke</strain>
        <tissue evidence="7">Leaf</tissue>
    </source>
</reference>
<dbReference type="OrthoDB" id="1901798at2759"/>
<name>A0A833VIJ5_9POAL</name>
<dbReference type="InterPro" id="IPR001245">
    <property type="entry name" value="Ser-Thr/Tyr_kinase_cat_dom"/>
</dbReference>
<evidence type="ECO:0000313" key="8">
    <source>
        <dbReference type="Proteomes" id="UP000623129"/>
    </source>
</evidence>
<dbReference type="InterPro" id="IPR000719">
    <property type="entry name" value="Prot_kinase_dom"/>
</dbReference>
<dbReference type="Pfam" id="PF23180">
    <property type="entry name" value="ALE2_N"/>
    <property type="match status" value="1"/>
</dbReference>
<feature type="region of interest" description="Disordered" evidence="4">
    <location>
        <begin position="341"/>
        <end position="388"/>
    </location>
</feature>
<dbReference type="GO" id="GO:0004713">
    <property type="term" value="F:protein tyrosine kinase activity"/>
    <property type="evidence" value="ECO:0007669"/>
    <property type="project" value="InterPro"/>
</dbReference>
<dbReference type="InterPro" id="IPR017441">
    <property type="entry name" value="Protein_kinase_ATP_BS"/>
</dbReference>
<dbReference type="AlphaFoldDB" id="A0A833VIJ5"/>
<feature type="compositionally biased region" description="Pro residues" evidence="4">
    <location>
        <begin position="121"/>
        <end position="133"/>
    </location>
</feature>
<dbReference type="EMBL" id="SWLB01000020">
    <property type="protein sequence ID" value="KAF3325139.1"/>
    <property type="molecule type" value="Genomic_DNA"/>
</dbReference>
<evidence type="ECO:0000256" key="5">
    <source>
        <dbReference type="SAM" id="Phobius"/>
    </source>
</evidence>
<proteinExistence type="predicted"/>
<dbReference type="PANTHER" id="PTHR47989">
    <property type="entry name" value="OS01G0750732 PROTEIN"/>
    <property type="match status" value="1"/>
</dbReference>
<protein>
    <submittedName>
        <fullName evidence="7">Receptor-like serine/threonine-protein kinase ALE2</fullName>
    </submittedName>
</protein>
<comment type="caution">
    <text evidence="7">The sequence shown here is derived from an EMBL/GenBank/DDBJ whole genome shotgun (WGS) entry which is preliminary data.</text>
</comment>
<accession>A0A833VIJ5</accession>
<keyword evidence="1 3" id="KW-0547">Nucleotide-binding</keyword>
<dbReference type="SMART" id="SM00219">
    <property type="entry name" value="TyrKc"/>
    <property type="match status" value="1"/>
</dbReference>
<keyword evidence="8" id="KW-1185">Reference proteome</keyword>
<dbReference type="InterPro" id="IPR057597">
    <property type="entry name" value="ALE2_N"/>
</dbReference>
<dbReference type="Gene3D" id="1.10.510.10">
    <property type="entry name" value="Transferase(Phosphotransferase) domain 1"/>
    <property type="match status" value="1"/>
</dbReference>
<dbReference type="Pfam" id="PF07714">
    <property type="entry name" value="PK_Tyr_Ser-Thr"/>
    <property type="match status" value="1"/>
</dbReference>
<feature type="region of interest" description="Disordered" evidence="4">
    <location>
        <begin position="281"/>
        <end position="310"/>
    </location>
</feature>
<keyword evidence="2 3" id="KW-0067">ATP-binding</keyword>
<evidence type="ECO:0000313" key="7">
    <source>
        <dbReference type="EMBL" id="KAF3325139.1"/>
    </source>
</evidence>
<dbReference type="PROSITE" id="PS50011">
    <property type="entry name" value="PROTEIN_KINASE_DOM"/>
    <property type="match status" value="1"/>
</dbReference>
<organism evidence="7 8">
    <name type="scientific">Carex littledalei</name>
    <dbReference type="NCBI Taxonomy" id="544730"/>
    <lineage>
        <taxon>Eukaryota</taxon>
        <taxon>Viridiplantae</taxon>
        <taxon>Streptophyta</taxon>
        <taxon>Embryophyta</taxon>
        <taxon>Tracheophyta</taxon>
        <taxon>Spermatophyta</taxon>
        <taxon>Magnoliopsida</taxon>
        <taxon>Liliopsida</taxon>
        <taxon>Poales</taxon>
        <taxon>Cyperaceae</taxon>
        <taxon>Cyperoideae</taxon>
        <taxon>Cariceae</taxon>
        <taxon>Carex</taxon>
        <taxon>Carex subgen. Euthyceras</taxon>
    </lineage>
</organism>
<evidence type="ECO:0000256" key="4">
    <source>
        <dbReference type="SAM" id="MobiDB-lite"/>
    </source>
</evidence>
<keyword evidence="7" id="KW-0808">Transferase</keyword>
<feature type="binding site" evidence="3">
    <location>
        <position position="688"/>
    </location>
    <ligand>
        <name>ATP</name>
        <dbReference type="ChEBI" id="CHEBI:30616"/>
    </ligand>
</feature>
<dbReference type="PANTHER" id="PTHR47989:SF45">
    <property type="entry name" value="OS01G0709500 PROTEIN"/>
    <property type="match status" value="1"/>
</dbReference>
<dbReference type="Proteomes" id="UP000623129">
    <property type="component" value="Unassembled WGS sequence"/>
</dbReference>
<dbReference type="GO" id="GO:0005524">
    <property type="term" value="F:ATP binding"/>
    <property type="evidence" value="ECO:0007669"/>
    <property type="project" value="UniProtKB-UniRule"/>
</dbReference>
<evidence type="ECO:0000256" key="1">
    <source>
        <dbReference type="ARBA" id="ARBA00022741"/>
    </source>
</evidence>
<evidence type="ECO:0000256" key="3">
    <source>
        <dbReference type="PROSITE-ProRule" id="PRU10141"/>
    </source>
</evidence>
<keyword evidence="5" id="KW-0472">Membrane</keyword>
<feature type="transmembrane region" description="Helical" evidence="5">
    <location>
        <begin position="572"/>
        <end position="595"/>
    </location>
</feature>
<keyword evidence="7" id="KW-0675">Receptor</keyword>
<dbReference type="SUPFAM" id="SSF56112">
    <property type="entry name" value="Protein kinase-like (PK-like)"/>
    <property type="match status" value="1"/>
</dbReference>
<feature type="compositionally biased region" description="Polar residues" evidence="4">
    <location>
        <begin position="199"/>
        <end position="208"/>
    </location>
</feature>
<dbReference type="FunFam" id="3.30.200.20:FF:000146">
    <property type="entry name" value="receptor-like serine/threonine-protein kinase ALE2"/>
    <property type="match status" value="1"/>
</dbReference>
<sequence length="776" mass="82611">MGRKKRHKLVSALVLGVLAISLAICEFRGVLMMPSVTPSITRKTLLTRRELLSPSISPLPDRGLSSSYQIIPPVHSIGAPDQSPTTKAAPPPHVVQSPNVPTVAVPSSPPITPIPTSSPESSPPLVNPPPLVAPSPIISHVLPPGQSTQPIEHAFSPTSIPSPPNHENHSNHDVVASPPSKERLTHTNQNYSHVAPSPMVSQHVQSSHPKVASPPRVPAGLSPSSTKGTVIVNVFRLGHAFSPTGAGIPNTPVALSPLGTPTRLSHSNSSRGRVAAPSISNDVTSHALPPNDSHDNTNGPLISPATHKGKNATHILYKPRTSHAVSPTGSALPVIASSPAPAVPFHQRQGESSSSLAPSAPPVPPKNRQHKHHAIHTPTPGASHPPALAPIALPKTIRALPPPPPNQYCTPLSCPDPYTNSPPGSPCMCVVPIKVGLHLSVSLYKFFNLVSDLAQEIASGVKMKQSQVRVMGANAATEDPDKTVVLVDLVPLGEKFDNITALLVFDKFWHKEVYINPLNFGDYVVLYVIYPGLPPSPPVAPDGDMGIGNKGNPAHPLAADISKQRAKQKAGIIAIIVLSSVFALILFSGAAWCVIFKLRYGSHPPGHTPSSLTKASGTGAPFLTSQPSSITASFNSNMVTYKGTARTFTLFEMERATNGFDESRLIGEGGFGRVYEGILGDGKRVAVKVLKRDDQQGSREFMAEVEMLSRLHHRNLICLIGICTQEHFRSLVYELVPNGSVESHLYGPDKETGPLDWDARTFCIGFPFEKVKISCL</sequence>
<dbReference type="PROSITE" id="PS00107">
    <property type="entry name" value="PROTEIN_KINASE_ATP"/>
    <property type="match status" value="1"/>
</dbReference>
<gene>
    <name evidence="7" type="ORF">FCM35_KLT10210</name>
</gene>
<evidence type="ECO:0000259" key="6">
    <source>
        <dbReference type="PROSITE" id="PS50011"/>
    </source>
</evidence>
<keyword evidence="7" id="KW-0418">Kinase</keyword>
<feature type="region of interest" description="Disordered" evidence="4">
    <location>
        <begin position="72"/>
        <end position="224"/>
    </location>
</feature>
<keyword evidence="5" id="KW-0812">Transmembrane</keyword>
<dbReference type="InterPro" id="IPR020635">
    <property type="entry name" value="Tyr_kinase_cat_dom"/>
</dbReference>
<keyword evidence="5" id="KW-1133">Transmembrane helix</keyword>
<evidence type="ECO:0000256" key="2">
    <source>
        <dbReference type="ARBA" id="ARBA00022840"/>
    </source>
</evidence>
<feature type="domain" description="Protein kinase" evidence="6">
    <location>
        <begin position="660"/>
        <end position="776"/>
    </location>
</feature>